<dbReference type="EMBL" id="JABBWD010000005">
    <property type="protein sequence ID" value="KAG1781480.1"/>
    <property type="molecule type" value="Genomic_DNA"/>
</dbReference>
<keyword evidence="2" id="KW-1185">Reference proteome</keyword>
<dbReference type="OrthoDB" id="2666339at2759"/>
<dbReference type="Proteomes" id="UP000714275">
    <property type="component" value="Unassembled WGS sequence"/>
</dbReference>
<protein>
    <submittedName>
        <fullName evidence="1">Uncharacterized protein</fullName>
    </submittedName>
</protein>
<organism evidence="1 2">
    <name type="scientific">Suillus placidus</name>
    <dbReference type="NCBI Taxonomy" id="48579"/>
    <lineage>
        <taxon>Eukaryota</taxon>
        <taxon>Fungi</taxon>
        <taxon>Dikarya</taxon>
        <taxon>Basidiomycota</taxon>
        <taxon>Agaricomycotina</taxon>
        <taxon>Agaricomycetes</taxon>
        <taxon>Agaricomycetidae</taxon>
        <taxon>Boletales</taxon>
        <taxon>Suillineae</taxon>
        <taxon>Suillaceae</taxon>
        <taxon>Suillus</taxon>
    </lineage>
</organism>
<reference evidence="1" key="1">
    <citation type="journal article" date="2020" name="New Phytol.">
        <title>Comparative genomics reveals dynamic genome evolution in host specialist ectomycorrhizal fungi.</title>
        <authorList>
            <person name="Lofgren L.A."/>
            <person name="Nguyen N.H."/>
            <person name="Vilgalys R."/>
            <person name="Ruytinx J."/>
            <person name="Liao H.L."/>
            <person name="Branco S."/>
            <person name="Kuo A."/>
            <person name="LaButti K."/>
            <person name="Lipzen A."/>
            <person name="Andreopoulos W."/>
            <person name="Pangilinan J."/>
            <person name="Riley R."/>
            <person name="Hundley H."/>
            <person name="Na H."/>
            <person name="Barry K."/>
            <person name="Grigoriev I.V."/>
            <person name="Stajich J.E."/>
            <person name="Kennedy P.G."/>
        </authorList>
    </citation>
    <scope>NUCLEOTIDE SEQUENCE</scope>
    <source>
        <strain evidence="1">DOB743</strain>
    </source>
</reference>
<sequence>MAKLAVVEQSAPSKSPKLTAGELTSKAACDWDNACSTYFMHKDIEPKNQVKIIVFGMLDPRLQTWYLTQLSYPRCWNIPGKVLGSQQGTRGFYEWALDLQNQNTLLYGNPAHLSDIQLCNQLEVNICDKLTTPILRAKLAPDLTLKKWIEEVKHLDDKHLEDLTIHRKFAEDFYKSSKHVQNSHQT</sequence>
<proteinExistence type="predicted"/>
<evidence type="ECO:0000313" key="2">
    <source>
        <dbReference type="Proteomes" id="UP000714275"/>
    </source>
</evidence>
<accession>A0A9P7A2X4</accession>
<comment type="caution">
    <text evidence="1">The sequence shown here is derived from an EMBL/GenBank/DDBJ whole genome shotgun (WGS) entry which is preliminary data.</text>
</comment>
<name>A0A9P7A2X4_9AGAM</name>
<evidence type="ECO:0000313" key="1">
    <source>
        <dbReference type="EMBL" id="KAG1781480.1"/>
    </source>
</evidence>
<dbReference type="AlphaFoldDB" id="A0A9P7A2X4"/>
<gene>
    <name evidence="1" type="ORF">EV702DRAFT_962403</name>
</gene>